<dbReference type="OrthoDB" id="3025967at2759"/>
<dbReference type="HOGENOM" id="CLU_018544_12_2_1"/>
<organism evidence="2 3">
    <name type="scientific">Galerina marginata (strain CBS 339.88)</name>
    <dbReference type="NCBI Taxonomy" id="685588"/>
    <lineage>
        <taxon>Eukaryota</taxon>
        <taxon>Fungi</taxon>
        <taxon>Dikarya</taxon>
        <taxon>Basidiomycota</taxon>
        <taxon>Agaricomycotina</taxon>
        <taxon>Agaricomycetes</taxon>
        <taxon>Agaricomycetidae</taxon>
        <taxon>Agaricales</taxon>
        <taxon>Agaricineae</taxon>
        <taxon>Strophariaceae</taxon>
        <taxon>Galerina</taxon>
    </lineage>
</organism>
<accession>A0A067SVD3</accession>
<feature type="compositionally biased region" description="Polar residues" evidence="1">
    <location>
        <begin position="1"/>
        <end position="19"/>
    </location>
</feature>
<dbReference type="AlphaFoldDB" id="A0A067SVD3"/>
<name>A0A067SVD3_GALM3</name>
<evidence type="ECO:0000256" key="1">
    <source>
        <dbReference type="SAM" id="MobiDB-lite"/>
    </source>
</evidence>
<evidence type="ECO:0000313" key="3">
    <source>
        <dbReference type="Proteomes" id="UP000027222"/>
    </source>
</evidence>
<protein>
    <submittedName>
        <fullName evidence="2">Uncharacterized protein</fullName>
    </submittedName>
</protein>
<evidence type="ECO:0000313" key="2">
    <source>
        <dbReference type="EMBL" id="KDR74846.1"/>
    </source>
</evidence>
<sequence length="582" mass="65791">MQNQPTAPSSSRDSLQRNAFTAPEFELDLQMSSSPNIDPPSTSQFHPSFLSIPPDWRVFKPPPCSQLHSSFIPTQEDELRIKTTISEIDSTLVGVDDEMLRLKTALADLEGYRSSLQNNIQEHQAVISSIRHLPHEILAEIFTFAAEGHFPKWPFDADGHDSIPWVLGKVCSYWRVVALSLPKLWSEIHLDLDSVAEPRPGEPKMDTILARRSNRVQELLQACLVRSGNEMLVFSVASSKSLATKETLKPVLTLLVQQAERWADAAFSLDYLLYFHIDLSPAKNRVHNLRRLQIGTYQQDDDIYLRPLEAFEFAPKLRELKMMNVLHPFYTLRVPWSQITSLVSKSTIFREGEFTDIMRHAVNLGSFTTEGERIIEVASSQPVLLSHLSDLTIISKGSYIPKTFQFLTMPNLQKLTVHALTPFLADQTIPMLTRSECKPVQLTFSSSLDENAVWEENIGIVRFLGELPSLTSLHLIVIRSANEIMPRLHCRHQLAPPSMLPNLQTIKLEDRLCLSATMMVEALSSRIENYDTARWGPWPKDRTSLKSITLSLSRPPAPVYPELDALEDAASKLGVEIKVVTR</sequence>
<feature type="region of interest" description="Disordered" evidence="1">
    <location>
        <begin position="1"/>
        <end position="24"/>
    </location>
</feature>
<dbReference type="STRING" id="685588.A0A067SVD3"/>
<dbReference type="Proteomes" id="UP000027222">
    <property type="component" value="Unassembled WGS sequence"/>
</dbReference>
<keyword evidence="3" id="KW-1185">Reference proteome</keyword>
<proteinExistence type="predicted"/>
<reference evidence="3" key="1">
    <citation type="journal article" date="2014" name="Proc. Natl. Acad. Sci. U.S.A.">
        <title>Extensive sampling of basidiomycete genomes demonstrates inadequacy of the white-rot/brown-rot paradigm for wood decay fungi.</title>
        <authorList>
            <person name="Riley R."/>
            <person name="Salamov A.A."/>
            <person name="Brown D.W."/>
            <person name="Nagy L.G."/>
            <person name="Floudas D."/>
            <person name="Held B.W."/>
            <person name="Levasseur A."/>
            <person name="Lombard V."/>
            <person name="Morin E."/>
            <person name="Otillar R."/>
            <person name="Lindquist E.A."/>
            <person name="Sun H."/>
            <person name="LaButti K.M."/>
            <person name="Schmutz J."/>
            <person name="Jabbour D."/>
            <person name="Luo H."/>
            <person name="Baker S.E."/>
            <person name="Pisabarro A.G."/>
            <person name="Walton J.D."/>
            <person name="Blanchette R.A."/>
            <person name="Henrissat B."/>
            <person name="Martin F."/>
            <person name="Cullen D."/>
            <person name="Hibbett D.S."/>
            <person name="Grigoriev I.V."/>
        </authorList>
    </citation>
    <scope>NUCLEOTIDE SEQUENCE [LARGE SCALE GENOMIC DNA]</scope>
    <source>
        <strain evidence="3">CBS 339.88</strain>
    </source>
</reference>
<dbReference type="Gene3D" id="1.20.1280.50">
    <property type="match status" value="1"/>
</dbReference>
<dbReference type="EMBL" id="KL142382">
    <property type="protein sequence ID" value="KDR74846.1"/>
    <property type="molecule type" value="Genomic_DNA"/>
</dbReference>
<gene>
    <name evidence="2" type="ORF">GALMADRAFT_280191</name>
</gene>